<name>A0A9D4ILE8_DREPO</name>
<reference evidence="1" key="2">
    <citation type="submission" date="2020-11" db="EMBL/GenBank/DDBJ databases">
        <authorList>
            <person name="McCartney M.A."/>
            <person name="Auch B."/>
            <person name="Kono T."/>
            <person name="Mallez S."/>
            <person name="Becker A."/>
            <person name="Gohl D.M."/>
            <person name="Silverstein K.A.T."/>
            <person name="Koren S."/>
            <person name="Bechman K.B."/>
            <person name="Herman A."/>
            <person name="Abrahante J.E."/>
            <person name="Garbe J."/>
        </authorList>
    </citation>
    <scope>NUCLEOTIDE SEQUENCE</scope>
    <source>
        <strain evidence="1">Duluth1</strain>
        <tissue evidence="1">Whole animal</tissue>
    </source>
</reference>
<organism evidence="1 2">
    <name type="scientific">Dreissena polymorpha</name>
    <name type="common">Zebra mussel</name>
    <name type="synonym">Mytilus polymorpha</name>
    <dbReference type="NCBI Taxonomy" id="45954"/>
    <lineage>
        <taxon>Eukaryota</taxon>
        <taxon>Metazoa</taxon>
        <taxon>Spiralia</taxon>
        <taxon>Lophotrochozoa</taxon>
        <taxon>Mollusca</taxon>
        <taxon>Bivalvia</taxon>
        <taxon>Autobranchia</taxon>
        <taxon>Heteroconchia</taxon>
        <taxon>Euheterodonta</taxon>
        <taxon>Imparidentia</taxon>
        <taxon>Neoheterodontei</taxon>
        <taxon>Myida</taxon>
        <taxon>Dreissenoidea</taxon>
        <taxon>Dreissenidae</taxon>
        <taxon>Dreissena</taxon>
    </lineage>
</organism>
<dbReference type="Proteomes" id="UP000828390">
    <property type="component" value="Unassembled WGS sequence"/>
</dbReference>
<keyword evidence="2" id="KW-1185">Reference proteome</keyword>
<reference evidence="1" key="1">
    <citation type="journal article" date="2019" name="bioRxiv">
        <title>The Genome of the Zebra Mussel, Dreissena polymorpha: A Resource for Invasive Species Research.</title>
        <authorList>
            <person name="McCartney M.A."/>
            <person name="Auch B."/>
            <person name="Kono T."/>
            <person name="Mallez S."/>
            <person name="Zhang Y."/>
            <person name="Obille A."/>
            <person name="Becker A."/>
            <person name="Abrahante J.E."/>
            <person name="Garbe J."/>
            <person name="Badalamenti J.P."/>
            <person name="Herman A."/>
            <person name="Mangelson H."/>
            <person name="Liachko I."/>
            <person name="Sullivan S."/>
            <person name="Sone E.D."/>
            <person name="Koren S."/>
            <person name="Silverstein K.A.T."/>
            <person name="Beckman K.B."/>
            <person name="Gohl D.M."/>
        </authorList>
    </citation>
    <scope>NUCLEOTIDE SEQUENCE</scope>
    <source>
        <strain evidence="1">Duluth1</strain>
        <tissue evidence="1">Whole animal</tissue>
    </source>
</reference>
<evidence type="ECO:0000313" key="2">
    <source>
        <dbReference type="Proteomes" id="UP000828390"/>
    </source>
</evidence>
<proteinExistence type="predicted"/>
<sequence length="174" mass="19502">MIAKNGQDLNNQFIFLGIQFNTATVVQKDSCNGEITSETADVNSSTSESQVEIKDEHNNIGDIEDERNGHAAQTCEKLTGNKQLQNGDNVECLLHNASLRCKLFEKNGMHGFVMFAKKSSPAEVICCGTSHGAKFLVDNPDIGKEFRTYCEYFMYMYIDLLFFEVNYSEHCVSS</sequence>
<dbReference type="AlphaFoldDB" id="A0A9D4ILE8"/>
<protein>
    <submittedName>
        <fullName evidence="1">Uncharacterized protein</fullName>
    </submittedName>
</protein>
<dbReference type="EMBL" id="JAIWYP010000009">
    <property type="protein sequence ID" value="KAH3777007.1"/>
    <property type="molecule type" value="Genomic_DNA"/>
</dbReference>
<accession>A0A9D4ILE8</accession>
<evidence type="ECO:0000313" key="1">
    <source>
        <dbReference type="EMBL" id="KAH3777007.1"/>
    </source>
</evidence>
<gene>
    <name evidence="1" type="ORF">DPMN_178441</name>
</gene>
<comment type="caution">
    <text evidence="1">The sequence shown here is derived from an EMBL/GenBank/DDBJ whole genome shotgun (WGS) entry which is preliminary data.</text>
</comment>